<dbReference type="FunFam" id="3.40.50.1820:FF:000076">
    <property type="entry name" value="phospholipase A1"/>
    <property type="match status" value="1"/>
</dbReference>
<feature type="domain" description="Lipase" evidence="5">
    <location>
        <begin position="1"/>
        <end position="269"/>
    </location>
</feature>
<dbReference type="GO" id="GO:0016042">
    <property type="term" value="P:lipid catabolic process"/>
    <property type="evidence" value="ECO:0007669"/>
    <property type="project" value="TreeGrafter"/>
</dbReference>
<evidence type="ECO:0000256" key="3">
    <source>
        <dbReference type="ARBA" id="ARBA00022525"/>
    </source>
</evidence>
<dbReference type="GO" id="GO:0016298">
    <property type="term" value="F:lipase activity"/>
    <property type="evidence" value="ECO:0007669"/>
    <property type="project" value="InterPro"/>
</dbReference>
<keyword evidence="3" id="KW-0964">Secreted</keyword>
<dbReference type="PRINTS" id="PR00821">
    <property type="entry name" value="TAGLIPASE"/>
</dbReference>
<proteinExistence type="evidence at transcript level"/>
<dbReference type="CDD" id="cd00707">
    <property type="entry name" value="Pancreat_lipase_like"/>
    <property type="match status" value="1"/>
</dbReference>
<dbReference type="PANTHER" id="PTHR11610:SF173">
    <property type="entry name" value="LIPASE DOMAIN-CONTAINING PROTEIN-RELATED"/>
    <property type="match status" value="1"/>
</dbReference>
<dbReference type="InterPro" id="IPR029058">
    <property type="entry name" value="AB_hydrolase_fold"/>
</dbReference>
<dbReference type="GO" id="GO:0005615">
    <property type="term" value="C:extracellular space"/>
    <property type="evidence" value="ECO:0007669"/>
    <property type="project" value="TreeGrafter"/>
</dbReference>
<evidence type="ECO:0000259" key="5">
    <source>
        <dbReference type="Pfam" id="PF00151"/>
    </source>
</evidence>
<organism evidence="6">
    <name type="scientific">Triatoma infestans</name>
    <name type="common">Assassin bug</name>
    <dbReference type="NCBI Taxonomy" id="30076"/>
    <lineage>
        <taxon>Eukaryota</taxon>
        <taxon>Metazoa</taxon>
        <taxon>Ecdysozoa</taxon>
        <taxon>Arthropoda</taxon>
        <taxon>Hexapoda</taxon>
        <taxon>Insecta</taxon>
        <taxon>Pterygota</taxon>
        <taxon>Neoptera</taxon>
        <taxon>Paraneoptera</taxon>
        <taxon>Hemiptera</taxon>
        <taxon>Heteroptera</taxon>
        <taxon>Panheteroptera</taxon>
        <taxon>Cimicomorpha</taxon>
        <taxon>Reduviidae</taxon>
        <taxon>Triatominae</taxon>
        <taxon>Triatoma</taxon>
    </lineage>
</organism>
<dbReference type="InterPro" id="IPR013818">
    <property type="entry name" value="Lipase"/>
</dbReference>
<dbReference type="Gene3D" id="3.40.50.1820">
    <property type="entry name" value="alpha/beta hydrolase"/>
    <property type="match status" value="1"/>
</dbReference>
<evidence type="ECO:0000256" key="4">
    <source>
        <dbReference type="RuleBase" id="RU004262"/>
    </source>
</evidence>
<comment type="subcellular location">
    <subcellularLocation>
        <location evidence="1">Secreted</location>
    </subcellularLocation>
</comment>
<dbReference type="InterPro" id="IPR000734">
    <property type="entry name" value="TAG_lipase"/>
</dbReference>
<reference evidence="6" key="1">
    <citation type="journal article" date="2014" name="PLoS Negl. Trop. Dis.">
        <title>An updated insight into the Sialotranscriptome of Triatoma infestans: developmental stage and geographic variations.</title>
        <authorList>
            <person name="Schwarz A."/>
            <person name="Medrano-Mercado N."/>
            <person name="Schaub G.A."/>
            <person name="Struchiner C.J."/>
            <person name="Bargues M.D."/>
            <person name="Levy M.Z."/>
            <person name="Ribeiro J.M."/>
        </authorList>
    </citation>
    <scope>NUCLEOTIDE SEQUENCE</scope>
    <source>
        <strain evidence="6">Chile</strain>
        <tissue evidence="6">Salivary glands</tissue>
    </source>
</reference>
<evidence type="ECO:0000313" key="6">
    <source>
        <dbReference type="EMBL" id="JAC14665.1"/>
    </source>
</evidence>
<evidence type="ECO:0000256" key="2">
    <source>
        <dbReference type="ARBA" id="ARBA00010701"/>
    </source>
</evidence>
<protein>
    <submittedName>
        <fullName evidence="6">Putative pancreatic lipase-like enzyme</fullName>
    </submittedName>
</protein>
<evidence type="ECO:0000256" key="1">
    <source>
        <dbReference type="ARBA" id="ARBA00004613"/>
    </source>
</evidence>
<accession>A0A023EZJ8</accession>
<dbReference type="GO" id="GO:0017171">
    <property type="term" value="F:serine hydrolase activity"/>
    <property type="evidence" value="ECO:0007669"/>
    <property type="project" value="TreeGrafter"/>
</dbReference>
<feature type="non-terminal residue" evidence="6">
    <location>
        <position position="1"/>
    </location>
</feature>
<dbReference type="SUPFAM" id="SSF53474">
    <property type="entry name" value="alpha/beta-Hydrolases"/>
    <property type="match status" value="1"/>
</dbReference>
<dbReference type="PANTHER" id="PTHR11610">
    <property type="entry name" value="LIPASE"/>
    <property type="match status" value="1"/>
</dbReference>
<dbReference type="EMBL" id="GBBI01004047">
    <property type="protein sequence ID" value="JAC14665.1"/>
    <property type="molecule type" value="mRNA"/>
</dbReference>
<sequence>VKFWLYTKNTEFHPEVYQLNSSDKIFTNFDIKKPTKILIHGWIGSSTSKYPQQLVKAFLTKYDYNIIVVDWKTLSRRFYRKSRQAVPLIGKRLAEFIDLLYTTYKITPESLHLIGFSLGAHITGVAGCLIRSGSIGRITGLDPALPMFKDEHQDRLTRDAANFVDVIHTCGKYLGWHNQVGHADFYPNNGIPTQPGCGLDVLGKCSHRRAWIYYAESIEKPDIYMAYACESWENYEKGLCKQQPVTMGERLPTSTRGRFYLKTNEVKPFGKGISDS</sequence>
<name>A0A023EZJ8_TRIIF</name>
<dbReference type="InterPro" id="IPR033906">
    <property type="entry name" value="Lipase_N"/>
</dbReference>
<dbReference type="AlphaFoldDB" id="A0A023EZJ8"/>
<comment type="similarity">
    <text evidence="2 4">Belongs to the AB hydrolase superfamily. Lipase family.</text>
</comment>
<dbReference type="Pfam" id="PF00151">
    <property type="entry name" value="Lipase"/>
    <property type="match status" value="1"/>
</dbReference>